<gene>
    <name evidence="1" type="ORF">LPJ66_004464</name>
</gene>
<sequence>MQTSNMSSTSDEDIWDLDQDDISSERAIAAQSLRKLENEFNNAGYKYGVDASKTDHMQEGFDQGLELGMQRGRALGALLGALVSQRELCKKLELPAENVDKLVMRIRAMNHKGAIKEAYSQTVDIAKGASEPTEKYLILTKEAEEAIQRLDAVISSKK</sequence>
<comment type="caution">
    <text evidence="1">The sequence shown here is derived from an EMBL/GenBank/DDBJ whole genome shotgun (WGS) entry which is preliminary data.</text>
</comment>
<evidence type="ECO:0000313" key="2">
    <source>
        <dbReference type="Proteomes" id="UP001150581"/>
    </source>
</evidence>
<keyword evidence="2" id="KW-1185">Reference proteome</keyword>
<dbReference type="EMBL" id="JANBPG010000542">
    <property type="protein sequence ID" value="KAJ1895646.1"/>
    <property type="molecule type" value="Genomic_DNA"/>
</dbReference>
<protein>
    <submittedName>
        <fullName evidence="1">Uncharacterized protein</fullName>
    </submittedName>
</protein>
<proteinExistence type="predicted"/>
<reference evidence="1" key="1">
    <citation type="submission" date="2022-07" db="EMBL/GenBank/DDBJ databases">
        <title>Phylogenomic reconstructions and comparative analyses of Kickxellomycotina fungi.</title>
        <authorList>
            <person name="Reynolds N.K."/>
            <person name="Stajich J.E."/>
            <person name="Barry K."/>
            <person name="Grigoriev I.V."/>
            <person name="Crous P."/>
            <person name="Smith M.E."/>
        </authorList>
    </citation>
    <scope>NUCLEOTIDE SEQUENCE</scope>
    <source>
        <strain evidence="1">Benny 63K</strain>
    </source>
</reference>
<dbReference type="Proteomes" id="UP001150581">
    <property type="component" value="Unassembled WGS sequence"/>
</dbReference>
<name>A0ACC1ILJ4_9FUNG</name>
<evidence type="ECO:0000313" key="1">
    <source>
        <dbReference type="EMBL" id="KAJ1895646.1"/>
    </source>
</evidence>
<accession>A0ACC1ILJ4</accession>
<organism evidence="1 2">
    <name type="scientific">Kickxella alabastrina</name>
    <dbReference type="NCBI Taxonomy" id="61397"/>
    <lineage>
        <taxon>Eukaryota</taxon>
        <taxon>Fungi</taxon>
        <taxon>Fungi incertae sedis</taxon>
        <taxon>Zoopagomycota</taxon>
        <taxon>Kickxellomycotina</taxon>
        <taxon>Kickxellomycetes</taxon>
        <taxon>Kickxellales</taxon>
        <taxon>Kickxellaceae</taxon>
        <taxon>Kickxella</taxon>
    </lineage>
</organism>